<dbReference type="AlphaFoldDB" id="A0A090RQX3"/>
<dbReference type="InterPro" id="IPR050204">
    <property type="entry name" value="AraC_XylS_family_regulators"/>
</dbReference>
<evidence type="ECO:0000259" key="4">
    <source>
        <dbReference type="PROSITE" id="PS01124"/>
    </source>
</evidence>
<evidence type="ECO:0000256" key="1">
    <source>
        <dbReference type="ARBA" id="ARBA00023015"/>
    </source>
</evidence>
<dbReference type="Pfam" id="PF12833">
    <property type="entry name" value="HTH_18"/>
    <property type="match status" value="1"/>
</dbReference>
<dbReference type="STRING" id="990268.JCM19235_5158"/>
<gene>
    <name evidence="5" type="ORF">JCM19235_5158</name>
</gene>
<organism evidence="5 6">
    <name type="scientific">Vibrio maritimus</name>
    <dbReference type="NCBI Taxonomy" id="990268"/>
    <lineage>
        <taxon>Bacteria</taxon>
        <taxon>Pseudomonadati</taxon>
        <taxon>Pseudomonadota</taxon>
        <taxon>Gammaproteobacteria</taxon>
        <taxon>Vibrionales</taxon>
        <taxon>Vibrionaceae</taxon>
        <taxon>Vibrio</taxon>
    </lineage>
</organism>
<feature type="domain" description="HTH araC/xylS-type" evidence="4">
    <location>
        <begin position="200"/>
        <end position="298"/>
    </location>
</feature>
<evidence type="ECO:0000313" key="6">
    <source>
        <dbReference type="Proteomes" id="UP000029228"/>
    </source>
</evidence>
<dbReference type="GO" id="GO:0043565">
    <property type="term" value="F:sequence-specific DNA binding"/>
    <property type="evidence" value="ECO:0007669"/>
    <property type="project" value="InterPro"/>
</dbReference>
<sequence length="302" mass="33963">MKSQLTFIDHETGARSDCGQVLDIELSNQGLGWNGVVIEKGSSPHFYPQNVHTPYFYFALALEQDLTWEVEKEEGIASLKTSPGNIWINPPKTPFTHNIDEPCYFVILAVEESVFLELCPLNLEGVPLQFLNNYNVLDESIKGVIELFLLESESKGRNGPVYLNNLISLLATHYIQNYSNYVDIKNSQLAASKFDQRQMDRVDAYIAENIGSNISVDDLADLLGCSKFYFLREFKKLAGVTPYQYLVSQRLEQAKQRLSAGSVNIAVTAQELGFNDQSHLTRAFKAHFGVTPGQFVKQHNGE</sequence>
<name>A0A090RQX3_9VIBR</name>
<keyword evidence="2" id="KW-0238">DNA-binding</keyword>
<evidence type="ECO:0000256" key="3">
    <source>
        <dbReference type="ARBA" id="ARBA00023163"/>
    </source>
</evidence>
<dbReference type="Proteomes" id="UP000029228">
    <property type="component" value="Unassembled WGS sequence"/>
</dbReference>
<dbReference type="OrthoDB" id="9809338at2"/>
<dbReference type="Gene3D" id="1.10.10.60">
    <property type="entry name" value="Homeodomain-like"/>
    <property type="match status" value="2"/>
</dbReference>
<evidence type="ECO:0000256" key="2">
    <source>
        <dbReference type="ARBA" id="ARBA00023125"/>
    </source>
</evidence>
<evidence type="ECO:0000313" key="5">
    <source>
        <dbReference type="EMBL" id="GAL16609.1"/>
    </source>
</evidence>
<dbReference type="InterPro" id="IPR009057">
    <property type="entry name" value="Homeodomain-like_sf"/>
</dbReference>
<reference evidence="5 6" key="1">
    <citation type="submission" date="2014-09" db="EMBL/GenBank/DDBJ databases">
        <title>Vibrio maritimus JCM 19235. (C45) whole genome shotgun sequence.</title>
        <authorList>
            <person name="Sawabe T."/>
            <person name="Meirelles P."/>
            <person name="Nakanishi M."/>
            <person name="Sayaka M."/>
            <person name="Hattori M."/>
            <person name="Ohkuma M."/>
        </authorList>
    </citation>
    <scope>NUCLEOTIDE SEQUENCE [LARGE SCALE GENOMIC DNA]</scope>
    <source>
        <strain evidence="6">JCM19235</strain>
    </source>
</reference>
<keyword evidence="1" id="KW-0805">Transcription regulation</keyword>
<dbReference type="InterPro" id="IPR018062">
    <property type="entry name" value="HTH_AraC-typ_CS"/>
</dbReference>
<accession>A0A090RQX3</accession>
<proteinExistence type="predicted"/>
<dbReference type="SMART" id="SM00342">
    <property type="entry name" value="HTH_ARAC"/>
    <property type="match status" value="1"/>
</dbReference>
<dbReference type="PROSITE" id="PS00041">
    <property type="entry name" value="HTH_ARAC_FAMILY_1"/>
    <property type="match status" value="1"/>
</dbReference>
<dbReference type="InterPro" id="IPR018060">
    <property type="entry name" value="HTH_AraC"/>
</dbReference>
<protein>
    <submittedName>
        <fullName evidence="5">Probable transcription regulator</fullName>
    </submittedName>
</protein>
<keyword evidence="6" id="KW-1185">Reference proteome</keyword>
<comment type="caution">
    <text evidence="5">The sequence shown here is derived from an EMBL/GenBank/DDBJ whole genome shotgun (WGS) entry which is preliminary data.</text>
</comment>
<dbReference type="PROSITE" id="PS01124">
    <property type="entry name" value="HTH_ARAC_FAMILY_2"/>
    <property type="match status" value="1"/>
</dbReference>
<dbReference type="PANTHER" id="PTHR46796:SF6">
    <property type="entry name" value="ARAC SUBFAMILY"/>
    <property type="match status" value="1"/>
</dbReference>
<dbReference type="EMBL" id="BBMR01000001">
    <property type="protein sequence ID" value="GAL16609.1"/>
    <property type="molecule type" value="Genomic_DNA"/>
</dbReference>
<dbReference type="GO" id="GO:0003700">
    <property type="term" value="F:DNA-binding transcription factor activity"/>
    <property type="evidence" value="ECO:0007669"/>
    <property type="project" value="InterPro"/>
</dbReference>
<dbReference type="SUPFAM" id="SSF46689">
    <property type="entry name" value="Homeodomain-like"/>
    <property type="match status" value="2"/>
</dbReference>
<keyword evidence="3" id="KW-0804">Transcription</keyword>
<reference evidence="5 6" key="2">
    <citation type="submission" date="2014-09" db="EMBL/GenBank/DDBJ databases">
        <authorList>
            <consortium name="NBRP consortium"/>
            <person name="Sawabe T."/>
            <person name="Meirelles P."/>
            <person name="Nakanishi M."/>
            <person name="Sayaka M."/>
            <person name="Hattori M."/>
            <person name="Ohkuma M."/>
        </authorList>
    </citation>
    <scope>NUCLEOTIDE SEQUENCE [LARGE SCALE GENOMIC DNA]</scope>
    <source>
        <strain evidence="6">JCM19235</strain>
    </source>
</reference>
<dbReference type="PANTHER" id="PTHR46796">
    <property type="entry name" value="HTH-TYPE TRANSCRIPTIONAL ACTIVATOR RHAS-RELATED"/>
    <property type="match status" value="1"/>
</dbReference>